<feature type="region of interest" description="Disordered" evidence="10">
    <location>
        <begin position="328"/>
        <end position="358"/>
    </location>
</feature>
<keyword evidence="8 11" id="KW-0472">Membrane</keyword>
<feature type="transmembrane region" description="Helical" evidence="11">
    <location>
        <begin position="983"/>
        <end position="1012"/>
    </location>
</feature>
<dbReference type="Pfam" id="PF02687">
    <property type="entry name" value="FtsX"/>
    <property type="match status" value="1"/>
</dbReference>
<dbReference type="PATRIC" id="fig|742742.3.peg.1632"/>
<dbReference type="FunFam" id="3.40.50.300:FF:000032">
    <property type="entry name" value="Export ABC transporter ATP-binding protein"/>
    <property type="match status" value="1"/>
</dbReference>
<evidence type="ECO:0000256" key="2">
    <source>
        <dbReference type="ARBA" id="ARBA00022448"/>
    </source>
</evidence>
<dbReference type="GO" id="GO:0016887">
    <property type="term" value="F:ATP hydrolysis activity"/>
    <property type="evidence" value="ECO:0007669"/>
    <property type="project" value="InterPro"/>
</dbReference>
<gene>
    <name evidence="13" type="ORF">HMPREF9452_01650</name>
</gene>
<dbReference type="InterPro" id="IPR003838">
    <property type="entry name" value="ABC3_permease_C"/>
</dbReference>
<evidence type="ECO:0000259" key="12">
    <source>
        <dbReference type="PROSITE" id="PS50893"/>
    </source>
</evidence>
<dbReference type="InterPro" id="IPR003593">
    <property type="entry name" value="AAA+_ATPase"/>
</dbReference>
<evidence type="ECO:0000313" key="13">
    <source>
        <dbReference type="EMBL" id="EGX69801.1"/>
    </source>
</evidence>
<dbReference type="GO" id="GO:0098796">
    <property type="term" value="C:membrane protein complex"/>
    <property type="evidence" value="ECO:0007669"/>
    <property type="project" value="UniProtKB-ARBA"/>
</dbReference>
<dbReference type="GO" id="GO:0005524">
    <property type="term" value="F:ATP binding"/>
    <property type="evidence" value="ECO:0007669"/>
    <property type="project" value="UniProtKB-KW"/>
</dbReference>
<keyword evidence="4 11" id="KW-0812">Transmembrane</keyword>
<dbReference type="SMART" id="SM00382">
    <property type="entry name" value="AAA"/>
    <property type="match status" value="1"/>
</dbReference>
<evidence type="ECO:0000256" key="10">
    <source>
        <dbReference type="SAM" id="MobiDB-lite"/>
    </source>
</evidence>
<dbReference type="InterPro" id="IPR017871">
    <property type="entry name" value="ABC_transporter-like_CS"/>
</dbReference>
<dbReference type="GO" id="GO:0005886">
    <property type="term" value="C:plasma membrane"/>
    <property type="evidence" value="ECO:0007669"/>
    <property type="project" value="UniProtKB-SubCell"/>
</dbReference>
<reference evidence="13 14" key="1">
    <citation type="submission" date="2011-06" db="EMBL/GenBank/DDBJ databases">
        <title>The Genome Sequence of Collinsella tanakaei YIT 12063.</title>
        <authorList>
            <consortium name="The Broad Institute Genome Sequencing Platform"/>
            <person name="Earl A."/>
            <person name="Ward D."/>
            <person name="Feldgarden M."/>
            <person name="Gevers D."/>
            <person name="Morotomi M."/>
            <person name="Young S.K."/>
            <person name="Zeng Q."/>
            <person name="Gargeya S."/>
            <person name="Fitzgerald M."/>
            <person name="Haas B."/>
            <person name="Abouelleil A."/>
            <person name="Alvarado L."/>
            <person name="Arachchi H.M."/>
            <person name="Berlin A."/>
            <person name="Brown A."/>
            <person name="Chapman S.B."/>
            <person name="Chen Z."/>
            <person name="Dunbar C."/>
            <person name="Freedman E."/>
            <person name="Gearin G."/>
            <person name="Gellesch M."/>
            <person name="Goldberg J."/>
            <person name="Griggs A."/>
            <person name="Gujja S."/>
            <person name="Heiman D."/>
            <person name="Howarth C."/>
            <person name="Larson L."/>
            <person name="Lui A."/>
            <person name="MacDonald P.J.P."/>
            <person name="Mehta T."/>
            <person name="Montmayeur A."/>
            <person name="Murphy C."/>
            <person name="Neiman D."/>
            <person name="Pearson M."/>
            <person name="Priest M."/>
            <person name="Roberts A."/>
            <person name="Saif S."/>
            <person name="Shea T."/>
            <person name="Shenoy N."/>
            <person name="Sisk P."/>
            <person name="Stolte C."/>
            <person name="Sykes S."/>
            <person name="Wortman J."/>
            <person name="Nusbaum C."/>
            <person name="Birren B."/>
        </authorList>
    </citation>
    <scope>NUCLEOTIDE SEQUENCE [LARGE SCALE GENOMIC DNA]</scope>
    <source>
        <strain evidence="13 14">YIT 12063</strain>
    </source>
</reference>
<dbReference type="GO" id="GO:0022857">
    <property type="term" value="F:transmembrane transporter activity"/>
    <property type="evidence" value="ECO:0007669"/>
    <property type="project" value="UniProtKB-ARBA"/>
</dbReference>
<dbReference type="RefSeq" id="WP_009141684.1">
    <property type="nucleotide sequence ID" value="NZ_JH126471.1"/>
</dbReference>
<evidence type="ECO:0000256" key="3">
    <source>
        <dbReference type="ARBA" id="ARBA00022475"/>
    </source>
</evidence>
<evidence type="ECO:0000256" key="6">
    <source>
        <dbReference type="ARBA" id="ARBA00022840"/>
    </source>
</evidence>
<keyword evidence="14" id="KW-1185">Reference proteome</keyword>
<evidence type="ECO:0000256" key="11">
    <source>
        <dbReference type="SAM" id="Phobius"/>
    </source>
</evidence>
<dbReference type="PROSITE" id="PS50893">
    <property type="entry name" value="ABC_TRANSPORTER_2"/>
    <property type="match status" value="1"/>
</dbReference>
<comment type="similarity">
    <text evidence="9">Belongs to the ABC transporter superfamily. Macrolide exporter (TC 3.A.1.122) family.</text>
</comment>
<evidence type="ECO:0000256" key="5">
    <source>
        <dbReference type="ARBA" id="ARBA00022741"/>
    </source>
</evidence>
<keyword evidence="3" id="KW-1003">Cell membrane</keyword>
<dbReference type="Proteomes" id="UP000004830">
    <property type="component" value="Unassembled WGS sequence"/>
</dbReference>
<dbReference type="PANTHER" id="PTHR42798:SF6">
    <property type="entry name" value="CELL DIVISION ATP-BINDING PROTEIN FTSE"/>
    <property type="match status" value="1"/>
</dbReference>
<evidence type="ECO:0000256" key="4">
    <source>
        <dbReference type="ARBA" id="ARBA00022692"/>
    </source>
</evidence>
<evidence type="ECO:0000256" key="1">
    <source>
        <dbReference type="ARBA" id="ARBA00004429"/>
    </source>
</evidence>
<protein>
    <recommendedName>
        <fullName evidence="12">ABC transporter domain-containing protein</fullName>
    </recommendedName>
</protein>
<evidence type="ECO:0000313" key="14">
    <source>
        <dbReference type="Proteomes" id="UP000004830"/>
    </source>
</evidence>
<dbReference type="InterPro" id="IPR017911">
    <property type="entry name" value="MacB-like_ATP-bd"/>
</dbReference>
<name>G1WJY7_9ACTN</name>
<feature type="domain" description="ABC transporter" evidence="12">
    <location>
        <begin position="2"/>
        <end position="240"/>
    </location>
</feature>
<dbReference type="GeneID" id="62759342"/>
<dbReference type="PANTHER" id="PTHR42798">
    <property type="entry name" value="LIPOPROTEIN-RELEASING SYSTEM ATP-BINDING PROTEIN LOLD"/>
    <property type="match status" value="1"/>
</dbReference>
<comment type="caution">
    <text evidence="13">The sequence shown here is derived from an EMBL/GenBank/DDBJ whole genome shotgun (WGS) entry which is preliminary data.</text>
</comment>
<dbReference type="OrthoDB" id="2079174at2"/>
<accession>G1WJY7</accession>
<keyword evidence="5" id="KW-0547">Nucleotide-binding</keyword>
<feature type="transmembrane region" description="Helical" evidence="11">
    <location>
        <begin position="1079"/>
        <end position="1099"/>
    </location>
</feature>
<dbReference type="Gene3D" id="3.40.50.300">
    <property type="entry name" value="P-loop containing nucleotide triphosphate hydrolases"/>
    <property type="match status" value="1"/>
</dbReference>
<dbReference type="AlphaFoldDB" id="G1WJY7"/>
<organism evidence="13 14">
    <name type="scientific">Collinsella tanakaei YIT 12063</name>
    <dbReference type="NCBI Taxonomy" id="742742"/>
    <lineage>
        <taxon>Bacteria</taxon>
        <taxon>Bacillati</taxon>
        <taxon>Actinomycetota</taxon>
        <taxon>Coriobacteriia</taxon>
        <taxon>Coriobacteriales</taxon>
        <taxon>Coriobacteriaceae</taxon>
        <taxon>Collinsella</taxon>
    </lineage>
</organism>
<dbReference type="SUPFAM" id="SSF52540">
    <property type="entry name" value="P-loop containing nucleoside triphosphate hydrolases"/>
    <property type="match status" value="1"/>
</dbReference>
<dbReference type="CDD" id="cd03255">
    <property type="entry name" value="ABC_MJ0796_LolCDE_FtsE"/>
    <property type="match status" value="1"/>
</dbReference>
<dbReference type="eggNOG" id="COG1136">
    <property type="taxonomic scope" value="Bacteria"/>
</dbReference>
<dbReference type="Pfam" id="PF00005">
    <property type="entry name" value="ABC_tran"/>
    <property type="match status" value="1"/>
</dbReference>
<dbReference type="STRING" id="742742.HMPREF9452_01650"/>
<proteinExistence type="inferred from homology"/>
<dbReference type="InterPro" id="IPR027417">
    <property type="entry name" value="P-loop_NTPase"/>
</dbReference>
<feature type="compositionally biased region" description="Low complexity" evidence="10">
    <location>
        <begin position="349"/>
        <end position="358"/>
    </location>
</feature>
<evidence type="ECO:0000256" key="9">
    <source>
        <dbReference type="ARBA" id="ARBA00038388"/>
    </source>
</evidence>
<keyword evidence="2" id="KW-0813">Transport</keyword>
<dbReference type="eggNOG" id="COG0577">
    <property type="taxonomic scope" value="Bacteria"/>
</dbReference>
<evidence type="ECO:0000256" key="8">
    <source>
        <dbReference type="ARBA" id="ARBA00023136"/>
    </source>
</evidence>
<dbReference type="InterPro" id="IPR003439">
    <property type="entry name" value="ABC_transporter-like_ATP-bd"/>
</dbReference>
<feature type="transmembrane region" description="Helical" evidence="11">
    <location>
        <begin position="1033"/>
        <end position="1059"/>
    </location>
</feature>
<keyword evidence="6" id="KW-0067">ATP-binding</keyword>
<evidence type="ECO:0000256" key="7">
    <source>
        <dbReference type="ARBA" id="ARBA00022989"/>
    </source>
</evidence>
<dbReference type="PROSITE" id="PS00211">
    <property type="entry name" value="ABC_TRANSPORTER_1"/>
    <property type="match status" value="1"/>
</dbReference>
<dbReference type="HOGENOM" id="CLU_000604_9_0_11"/>
<feature type="compositionally biased region" description="Low complexity" evidence="10">
    <location>
        <begin position="329"/>
        <end position="339"/>
    </location>
</feature>
<comment type="subcellular location">
    <subcellularLocation>
        <location evidence="1">Cell inner membrane</location>
        <topology evidence="1">Multi-pass membrane protein</topology>
    </subcellularLocation>
</comment>
<keyword evidence="7 11" id="KW-1133">Transmembrane helix</keyword>
<feature type="transmembrane region" description="Helical" evidence="11">
    <location>
        <begin position="274"/>
        <end position="293"/>
    </location>
</feature>
<dbReference type="EMBL" id="ADLS01000021">
    <property type="protein sequence ID" value="EGX69801.1"/>
    <property type="molecule type" value="Genomic_DNA"/>
</dbReference>
<sequence>MIEIRDITKTYTTGDLVQRALDGVSVTFRENEFVAVLGPSGSGKTTFLNILGGFDHADSGDIVVNGVSTSDYGDAEWDTYRNHRVGFIFQSYNLIPHQTILANVELALTLAGVDRAERTRRARAALERVGLGAHVNKKPSQLSGGQMQRVAIARALVNDPEIVLADEPTGALDTETGIQVMDLLAEVARERLVIMVTHNPQLAEDYATRIVRIQDGRVVDDTNPVSADERAAAAYRASLDEPAEKGPKRRSSMSLLTALSLSFNNLMTKKGRTIMTAFAGSIGIIGIAAILALSNGVNGYIAKVEQDTLSSYPLTIARQSYDLSSMLTGDAGSGDAADQGGSGDDADPDGSSSAGDAGVDKSGSIPVFTMLSDMFASVKSNDMASFKAFLDQDADELDGEVSAIQYDYGITPLVYRADVSNGPARLSPNAMSTAMTGGASSAAMAGTMMTGATSFNEMIDNPDLLDEQYDVVAGRWAKAADECVLVLSSSGKVSDFTLYSIGVLDPAELDRMVDSTMSGAGEVDVPKVDVDLTYEDALGTSFKVLAASDFYRKNEETGGWTDMSDDEAFMTQQVAGGLDLKIVGVVQPSPTAKSAALSQGIAYTHGLTEELMARAANSQIVQQQLGNPDVDVFTGKSFATLQEEVKGGVDLSSLFSVDESGLRAAFSVDASKLGAGLDLSGFDFSGIDMGNVDIDLSGIAGSLDIEGIVVGAPAPDISGILGDLAEDPVLDRDQMEQTATLANQFVQGFVTRWLPAHGEGLDPSADDFAARLLVQFAAYASSTEADGGKVLLDQIVQVAGQPVADRLDKIARDYIENQLAPYMQGAFEKMLGQVSSEISNAVSSQLQAGLTGAMAQMASNMGTQLSQRLAANMAGAFNVDASAFANAIHLNMDAEDLTSLMTSYANAGKLTYDNNLATLGYADQANPQSVSIYPVDFEAKEAVLSAIDGYNQDVRAAGEEDKAIVYTDYMGVIMGSVTDIVNMISLVLIAFVSISLVVSSIMIGIITYISVLERKKEIGILRAMGASKRNIANVFNAETFIEGLIAGVLAIAVVVLASFPVNAWALAEHQVENVMQLPVSSALGLILISVVLTVVAGLIPSRSAARRDPVEALRSE</sequence>